<accession>A0A1N6Q363</accession>
<gene>
    <name evidence="2" type="ORF">SAMN05444858_101151</name>
</gene>
<reference evidence="2 3" key="1">
    <citation type="submission" date="2017-01" db="EMBL/GenBank/DDBJ databases">
        <authorList>
            <person name="Mah S.A."/>
            <person name="Swanson W.J."/>
            <person name="Moy G.W."/>
            <person name="Vacquier V.D."/>
        </authorList>
    </citation>
    <scope>NUCLEOTIDE SEQUENCE [LARGE SCALE GENOMIC DNA]</scope>
    <source>
        <strain evidence="2 3">DSM 45758</strain>
    </source>
</reference>
<dbReference type="InterPro" id="IPR010982">
    <property type="entry name" value="Lambda_DNA-bd_dom_sf"/>
</dbReference>
<evidence type="ECO:0000259" key="1">
    <source>
        <dbReference type="PROSITE" id="PS50943"/>
    </source>
</evidence>
<sequence length="304" mass="33092">MLLGECSGQSARATIGDGQSARAAIGGGAGGEPVEPVEAVEPVEPVEALERVESGSCLCGTAAATSCLTISAMSTRLVRILGRTVRQQRESRALTQRQLADLAGVSQASVARIERGDRTPGLPLLESLLAAMNVQLTVAVEPLDAHLDAELAQLATRPVAELIDRLNLDRLLDRLGDLPNVVTGATAALLQGAPLPVEAPELAIRWRDSARLTRWLESAYGQRWNARWSEFGGLHLEPEEPGEHRWRTRYGEIRAVMCDELPATVEVRHGGRSYRVVPLVELDVTDPRTATLLRRYRERHPSRT</sequence>
<dbReference type="GO" id="GO:0003677">
    <property type="term" value="F:DNA binding"/>
    <property type="evidence" value="ECO:0007669"/>
    <property type="project" value="InterPro"/>
</dbReference>
<evidence type="ECO:0000313" key="2">
    <source>
        <dbReference type="EMBL" id="SIQ11018.1"/>
    </source>
</evidence>
<feature type="domain" description="HTH cro/C1-type" evidence="1">
    <location>
        <begin position="85"/>
        <end position="139"/>
    </location>
</feature>
<dbReference type="CDD" id="cd00093">
    <property type="entry name" value="HTH_XRE"/>
    <property type="match status" value="1"/>
</dbReference>
<evidence type="ECO:0000313" key="3">
    <source>
        <dbReference type="Proteomes" id="UP000186004"/>
    </source>
</evidence>
<dbReference type="Proteomes" id="UP000186004">
    <property type="component" value="Unassembled WGS sequence"/>
</dbReference>
<dbReference type="Gene3D" id="1.10.260.40">
    <property type="entry name" value="lambda repressor-like DNA-binding domains"/>
    <property type="match status" value="1"/>
</dbReference>
<dbReference type="AlphaFoldDB" id="A0A1N6Q363"/>
<dbReference type="InterPro" id="IPR001387">
    <property type="entry name" value="Cro/C1-type_HTH"/>
</dbReference>
<dbReference type="SMART" id="SM00530">
    <property type="entry name" value="HTH_XRE"/>
    <property type="match status" value="1"/>
</dbReference>
<dbReference type="PROSITE" id="PS50943">
    <property type="entry name" value="HTH_CROC1"/>
    <property type="match status" value="1"/>
</dbReference>
<name>A0A1N6Q363_9ACTN</name>
<protein>
    <submittedName>
        <fullName evidence="2">Predicted transcriptional regulator with C-terminal CBS domains</fullName>
    </submittedName>
</protein>
<proteinExistence type="predicted"/>
<dbReference type="Pfam" id="PF01381">
    <property type="entry name" value="HTH_3"/>
    <property type="match status" value="1"/>
</dbReference>
<dbReference type="SUPFAM" id="SSF47413">
    <property type="entry name" value="lambda repressor-like DNA-binding domains"/>
    <property type="match status" value="1"/>
</dbReference>
<dbReference type="STRING" id="1198245.SAMN05444858_101151"/>
<organism evidence="2 3">
    <name type="scientific">Micromonospora avicenniae</name>
    <dbReference type="NCBI Taxonomy" id="1198245"/>
    <lineage>
        <taxon>Bacteria</taxon>
        <taxon>Bacillati</taxon>
        <taxon>Actinomycetota</taxon>
        <taxon>Actinomycetes</taxon>
        <taxon>Micromonosporales</taxon>
        <taxon>Micromonosporaceae</taxon>
        <taxon>Micromonospora</taxon>
    </lineage>
</organism>
<dbReference type="EMBL" id="FTNF01000001">
    <property type="protein sequence ID" value="SIQ11018.1"/>
    <property type="molecule type" value="Genomic_DNA"/>
</dbReference>
<keyword evidence="3" id="KW-1185">Reference proteome</keyword>